<keyword evidence="2" id="KW-0106">Calcium</keyword>
<evidence type="ECO:0000313" key="5">
    <source>
        <dbReference type="Proteomes" id="UP001151760"/>
    </source>
</evidence>
<keyword evidence="5" id="KW-1185">Reference proteome</keyword>
<reference evidence="4" key="2">
    <citation type="submission" date="2022-01" db="EMBL/GenBank/DDBJ databases">
        <authorList>
            <person name="Yamashiro T."/>
            <person name="Shiraishi A."/>
            <person name="Satake H."/>
            <person name="Nakayama K."/>
        </authorList>
    </citation>
    <scope>NUCLEOTIDE SEQUENCE</scope>
</reference>
<dbReference type="Pfam" id="PF00168">
    <property type="entry name" value="C2"/>
    <property type="match status" value="1"/>
</dbReference>
<evidence type="ECO:0000256" key="1">
    <source>
        <dbReference type="ARBA" id="ARBA00022723"/>
    </source>
</evidence>
<proteinExistence type="predicted"/>
<sequence>MKGGILEVFLDSAKGIRRTNLIGKPKYYVIVECGIQHFKSKIAKGDHHKVTWNEKLTFELSMSECQKLTHLRLRIMDKELFANDTGFVGEAQVFLEDTLNEGNEKGFIEVTPKPYNVVLDDESFKGEIKIGLKFIPNTFIREEGRGVIVMESVYDETIWKKLVDFCKMSWWRLSFYGRKLNPSEYKRL</sequence>
<dbReference type="PROSITE" id="PS50004">
    <property type="entry name" value="C2"/>
    <property type="match status" value="1"/>
</dbReference>
<dbReference type="Proteomes" id="UP001151760">
    <property type="component" value="Unassembled WGS sequence"/>
</dbReference>
<dbReference type="InterPro" id="IPR000008">
    <property type="entry name" value="C2_dom"/>
</dbReference>
<feature type="domain" description="C2" evidence="3">
    <location>
        <begin position="1"/>
        <end position="108"/>
    </location>
</feature>
<organism evidence="4 5">
    <name type="scientific">Tanacetum coccineum</name>
    <dbReference type="NCBI Taxonomy" id="301880"/>
    <lineage>
        <taxon>Eukaryota</taxon>
        <taxon>Viridiplantae</taxon>
        <taxon>Streptophyta</taxon>
        <taxon>Embryophyta</taxon>
        <taxon>Tracheophyta</taxon>
        <taxon>Spermatophyta</taxon>
        <taxon>Magnoliopsida</taxon>
        <taxon>eudicotyledons</taxon>
        <taxon>Gunneridae</taxon>
        <taxon>Pentapetalae</taxon>
        <taxon>asterids</taxon>
        <taxon>campanulids</taxon>
        <taxon>Asterales</taxon>
        <taxon>Asteraceae</taxon>
        <taxon>Asteroideae</taxon>
        <taxon>Anthemideae</taxon>
        <taxon>Anthemidinae</taxon>
        <taxon>Tanacetum</taxon>
    </lineage>
</organism>
<dbReference type="PANTHER" id="PTHR46502:SF14">
    <property type="entry name" value="CALCIUM-DEPENDENT LIPID-BINDING (CALB DOMAIN) FAMILY PROTEIN"/>
    <property type="match status" value="1"/>
</dbReference>
<gene>
    <name evidence="4" type="ORF">Tco_1006679</name>
</gene>
<name>A0ABQ5FIJ8_9ASTR</name>
<accession>A0ABQ5FIJ8</accession>
<comment type="caution">
    <text evidence="4">The sequence shown here is derived from an EMBL/GenBank/DDBJ whole genome shotgun (WGS) entry which is preliminary data.</text>
</comment>
<reference evidence="4" key="1">
    <citation type="journal article" date="2022" name="Int. J. Mol. Sci.">
        <title>Draft Genome of Tanacetum Coccineum: Genomic Comparison of Closely Related Tanacetum-Family Plants.</title>
        <authorList>
            <person name="Yamashiro T."/>
            <person name="Shiraishi A."/>
            <person name="Nakayama K."/>
            <person name="Satake H."/>
        </authorList>
    </citation>
    <scope>NUCLEOTIDE SEQUENCE</scope>
</reference>
<evidence type="ECO:0000256" key="2">
    <source>
        <dbReference type="ARBA" id="ARBA00022837"/>
    </source>
</evidence>
<dbReference type="Gene3D" id="2.60.40.150">
    <property type="entry name" value="C2 domain"/>
    <property type="match status" value="1"/>
</dbReference>
<dbReference type="SMART" id="SM00239">
    <property type="entry name" value="C2"/>
    <property type="match status" value="1"/>
</dbReference>
<evidence type="ECO:0000313" key="4">
    <source>
        <dbReference type="EMBL" id="GJT63146.1"/>
    </source>
</evidence>
<protein>
    <submittedName>
        <fullName evidence="4">Elicitor-responsive protein 3</fullName>
    </submittedName>
</protein>
<dbReference type="PANTHER" id="PTHR46502">
    <property type="entry name" value="C2 DOMAIN-CONTAINING"/>
    <property type="match status" value="1"/>
</dbReference>
<dbReference type="SUPFAM" id="SSF49562">
    <property type="entry name" value="C2 domain (Calcium/lipid-binding domain, CaLB)"/>
    <property type="match status" value="1"/>
</dbReference>
<evidence type="ECO:0000259" key="3">
    <source>
        <dbReference type="PROSITE" id="PS50004"/>
    </source>
</evidence>
<dbReference type="EMBL" id="BQNB010017435">
    <property type="protein sequence ID" value="GJT63146.1"/>
    <property type="molecule type" value="Genomic_DNA"/>
</dbReference>
<keyword evidence="1" id="KW-0479">Metal-binding</keyword>
<dbReference type="InterPro" id="IPR035892">
    <property type="entry name" value="C2_domain_sf"/>
</dbReference>